<evidence type="ECO:0000256" key="1">
    <source>
        <dbReference type="ARBA" id="ARBA00010641"/>
    </source>
</evidence>
<protein>
    <submittedName>
        <fullName evidence="7">RNA polymerase sigma-70 factor, ECF subfamily</fullName>
    </submittedName>
</protein>
<dbReference type="PANTHER" id="PTHR43133">
    <property type="entry name" value="RNA POLYMERASE ECF-TYPE SIGMA FACTO"/>
    <property type="match status" value="1"/>
</dbReference>
<evidence type="ECO:0000256" key="4">
    <source>
        <dbReference type="ARBA" id="ARBA00023163"/>
    </source>
</evidence>
<dbReference type="OrthoDB" id="799938at2"/>
<evidence type="ECO:0000256" key="2">
    <source>
        <dbReference type="ARBA" id="ARBA00023015"/>
    </source>
</evidence>
<dbReference type="InterPro" id="IPR007627">
    <property type="entry name" value="RNA_pol_sigma70_r2"/>
</dbReference>
<evidence type="ECO:0000259" key="5">
    <source>
        <dbReference type="Pfam" id="PF04542"/>
    </source>
</evidence>
<dbReference type="AlphaFoldDB" id="A0A1I0RN15"/>
<dbReference type="Proteomes" id="UP000199310">
    <property type="component" value="Unassembled WGS sequence"/>
</dbReference>
<comment type="similarity">
    <text evidence="1">Belongs to the sigma-70 factor family. ECF subfamily.</text>
</comment>
<dbReference type="InterPro" id="IPR013324">
    <property type="entry name" value="RNA_pol_sigma_r3/r4-like"/>
</dbReference>
<dbReference type="Gene3D" id="1.10.1740.10">
    <property type="match status" value="1"/>
</dbReference>
<dbReference type="InterPro" id="IPR013249">
    <property type="entry name" value="RNA_pol_sigma70_r4_t2"/>
</dbReference>
<keyword evidence="3" id="KW-0731">Sigma factor</keyword>
<keyword evidence="4" id="KW-0804">Transcription</keyword>
<dbReference type="NCBIfam" id="TIGR02937">
    <property type="entry name" value="sigma70-ECF"/>
    <property type="match status" value="1"/>
</dbReference>
<dbReference type="InterPro" id="IPR039425">
    <property type="entry name" value="RNA_pol_sigma-70-like"/>
</dbReference>
<dbReference type="EMBL" id="FOJG01000001">
    <property type="protein sequence ID" value="SEW42552.1"/>
    <property type="molecule type" value="Genomic_DNA"/>
</dbReference>
<dbReference type="SUPFAM" id="SSF88659">
    <property type="entry name" value="Sigma3 and sigma4 domains of RNA polymerase sigma factors"/>
    <property type="match status" value="1"/>
</dbReference>
<evidence type="ECO:0000313" key="8">
    <source>
        <dbReference type="Proteomes" id="UP000199310"/>
    </source>
</evidence>
<dbReference type="NCBIfam" id="TIGR02985">
    <property type="entry name" value="Sig70_bacteroi1"/>
    <property type="match status" value="1"/>
</dbReference>
<dbReference type="RefSeq" id="WP_089896194.1">
    <property type="nucleotide sequence ID" value="NZ_FOJG01000001.1"/>
</dbReference>
<organism evidence="7 8">
    <name type="scientific">Chitinophaga arvensicola</name>
    <dbReference type="NCBI Taxonomy" id="29529"/>
    <lineage>
        <taxon>Bacteria</taxon>
        <taxon>Pseudomonadati</taxon>
        <taxon>Bacteroidota</taxon>
        <taxon>Chitinophagia</taxon>
        <taxon>Chitinophagales</taxon>
        <taxon>Chitinophagaceae</taxon>
        <taxon>Chitinophaga</taxon>
    </lineage>
</organism>
<proteinExistence type="inferred from homology"/>
<dbReference type="SUPFAM" id="SSF88946">
    <property type="entry name" value="Sigma2 domain of RNA polymerase sigma factors"/>
    <property type="match status" value="1"/>
</dbReference>
<evidence type="ECO:0000313" key="7">
    <source>
        <dbReference type="EMBL" id="SEW42552.1"/>
    </source>
</evidence>
<evidence type="ECO:0000256" key="3">
    <source>
        <dbReference type="ARBA" id="ARBA00023082"/>
    </source>
</evidence>
<feature type="domain" description="RNA polymerase sigma-70 region 2" evidence="5">
    <location>
        <begin position="22"/>
        <end position="85"/>
    </location>
</feature>
<name>A0A1I0RN15_9BACT</name>
<feature type="domain" description="RNA polymerase sigma factor 70 region 4 type 2" evidence="6">
    <location>
        <begin position="122"/>
        <end position="170"/>
    </location>
</feature>
<gene>
    <name evidence="7" type="ORF">SAMN04488122_3116</name>
</gene>
<dbReference type="GO" id="GO:0003677">
    <property type="term" value="F:DNA binding"/>
    <property type="evidence" value="ECO:0007669"/>
    <property type="project" value="InterPro"/>
</dbReference>
<keyword evidence="8" id="KW-1185">Reference proteome</keyword>
<keyword evidence="2" id="KW-0805">Transcription regulation</keyword>
<sequence>MYNETELLSSIAAGDEAAFKQLFERHRKKLYQYVITVTKSREVAEEIVIDVFLKLWTGRDLIIHIQNMDAFLYKVAYNKAMDFFKLAAKNARLQKLVSEHMEAHQEQSADYSLLNNECREILNNAYKQLSPQRRLMITLSREKGMTHEEIATELNLSRNTVKNTITDSLKIIKQYLLNHHITPQAIVYLVVFSDLFSD</sequence>
<dbReference type="InterPro" id="IPR036388">
    <property type="entry name" value="WH-like_DNA-bd_sf"/>
</dbReference>
<dbReference type="Pfam" id="PF04542">
    <property type="entry name" value="Sigma70_r2"/>
    <property type="match status" value="1"/>
</dbReference>
<dbReference type="Gene3D" id="1.10.10.10">
    <property type="entry name" value="Winged helix-like DNA-binding domain superfamily/Winged helix DNA-binding domain"/>
    <property type="match status" value="1"/>
</dbReference>
<dbReference type="InterPro" id="IPR013325">
    <property type="entry name" value="RNA_pol_sigma_r2"/>
</dbReference>
<dbReference type="InterPro" id="IPR014327">
    <property type="entry name" value="RNA_pol_sigma70_bacteroid"/>
</dbReference>
<dbReference type="InterPro" id="IPR014284">
    <property type="entry name" value="RNA_pol_sigma-70_dom"/>
</dbReference>
<dbReference type="GO" id="GO:0016987">
    <property type="term" value="F:sigma factor activity"/>
    <property type="evidence" value="ECO:0007669"/>
    <property type="project" value="UniProtKB-KW"/>
</dbReference>
<dbReference type="GO" id="GO:0006352">
    <property type="term" value="P:DNA-templated transcription initiation"/>
    <property type="evidence" value="ECO:0007669"/>
    <property type="project" value="InterPro"/>
</dbReference>
<dbReference type="Pfam" id="PF08281">
    <property type="entry name" value="Sigma70_r4_2"/>
    <property type="match status" value="1"/>
</dbReference>
<reference evidence="8" key="1">
    <citation type="submission" date="2016-10" db="EMBL/GenBank/DDBJ databases">
        <authorList>
            <person name="Varghese N."/>
            <person name="Submissions S."/>
        </authorList>
    </citation>
    <scope>NUCLEOTIDE SEQUENCE [LARGE SCALE GENOMIC DNA]</scope>
    <source>
        <strain evidence="8">DSM 3695</strain>
    </source>
</reference>
<dbReference type="PANTHER" id="PTHR43133:SF46">
    <property type="entry name" value="RNA POLYMERASE SIGMA-70 FACTOR ECF SUBFAMILY"/>
    <property type="match status" value="1"/>
</dbReference>
<accession>A0A1I0RN15</accession>
<evidence type="ECO:0000259" key="6">
    <source>
        <dbReference type="Pfam" id="PF08281"/>
    </source>
</evidence>
<dbReference type="STRING" id="29529.SAMN04488122_3116"/>